<organism evidence="1 2">
    <name type="scientific">Choristoneura fumiferana</name>
    <name type="common">Spruce budworm moth</name>
    <name type="synonym">Archips fumiferana</name>
    <dbReference type="NCBI Taxonomy" id="7141"/>
    <lineage>
        <taxon>Eukaryota</taxon>
        <taxon>Metazoa</taxon>
        <taxon>Ecdysozoa</taxon>
        <taxon>Arthropoda</taxon>
        <taxon>Hexapoda</taxon>
        <taxon>Insecta</taxon>
        <taxon>Pterygota</taxon>
        <taxon>Neoptera</taxon>
        <taxon>Endopterygota</taxon>
        <taxon>Lepidoptera</taxon>
        <taxon>Glossata</taxon>
        <taxon>Ditrysia</taxon>
        <taxon>Tortricoidea</taxon>
        <taxon>Tortricidae</taxon>
        <taxon>Tortricinae</taxon>
        <taxon>Choristoneura</taxon>
    </lineage>
</organism>
<dbReference type="Proteomes" id="UP001064048">
    <property type="component" value="Chromosome Z"/>
</dbReference>
<sequence>MTEEREQLFRQWLSKVKQLLETICQGNICRYRLCQESSDAAELDKLMMELNSPMLSQRQLEIGAFPPMEFQENLAQSKDMLQELIQKLKYESYTQRYSSDDNLLMPVADTGCICKLLMDRKMEQRKVLEPLTHQDAEPPKLIKAPSKTDLVEQKEAKFKEHRAVEKDKPKSSTTERSVREKSTKARKGSSTTVRSETEKSTKARKDSSSEMTSVTDKENKPAKEKKPKKVLHSAESELMKKLVAQRAKNKEKAEKPPKETKTKLPSFGELPKLRTLKRRELVEEFSDSILECDEEIIRSPSEMITGQKIVSFREHHELEKTESIQPLLFKVEADCPPSVVKQESLSITTQINRTAFRKKSAIEMNVYKMLPVSNNWFTRNRYRGTLYYNSGEKLAVIEEDGQGKWLYKNGMVALQYYNAEDPFVATTSKDVSNDNYHLIISTVEEERSSWKIKSQLKYNQTEGHLIDKKIGPPGFWKWHSLNDPPVLHKAFIDTYSEDRTAVEPKTKVKVEDDQEITGDEANDAMLAIEFDNFVREKADKLLQTFKPFQIRMKTVKINDYFSLRVMDQANIYLLYRDGALTLKLNLGMLLQSKEIIDSDCAELSCVGTPYDRRPARSASVQKLQGIVLAAKGKKQNCDHCFTPEDDTTAS</sequence>
<protein>
    <submittedName>
        <fullName evidence="1">Uncharacterized protein</fullName>
    </submittedName>
</protein>
<evidence type="ECO:0000313" key="1">
    <source>
        <dbReference type="EMBL" id="KAI8431153.1"/>
    </source>
</evidence>
<proteinExistence type="predicted"/>
<comment type="caution">
    <text evidence="1">The sequence shown here is derived from an EMBL/GenBank/DDBJ whole genome shotgun (WGS) entry which is preliminary data.</text>
</comment>
<accession>A0ACC0K4M8</accession>
<gene>
    <name evidence="1" type="ORF">MSG28_001198</name>
</gene>
<keyword evidence="2" id="KW-1185">Reference proteome</keyword>
<dbReference type="EMBL" id="CM046131">
    <property type="protein sequence ID" value="KAI8431153.1"/>
    <property type="molecule type" value="Genomic_DNA"/>
</dbReference>
<evidence type="ECO:0000313" key="2">
    <source>
        <dbReference type="Proteomes" id="UP001064048"/>
    </source>
</evidence>
<reference evidence="1 2" key="1">
    <citation type="journal article" date="2022" name="Genome Biol. Evol.">
        <title>The Spruce Budworm Genome: Reconstructing the Evolutionary History of Antifreeze Proteins.</title>
        <authorList>
            <person name="Beliveau C."/>
            <person name="Gagne P."/>
            <person name="Picq S."/>
            <person name="Vernygora O."/>
            <person name="Keeling C.I."/>
            <person name="Pinkney K."/>
            <person name="Doucet D."/>
            <person name="Wen F."/>
            <person name="Johnston J.S."/>
            <person name="Maaroufi H."/>
            <person name="Boyle B."/>
            <person name="Laroche J."/>
            <person name="Dewar K."/>
            <person name="Juretic N."/>
            <person name="Blackburn G."/>
            <person name="Nisole A."/>
            <person name="Brunet B."/>
            <person name="Brandao M."/>
            <person name="Lumley L."/>
            <person name="Duan J."/>
            <person name="Quan G."/>
            <person name="Lucarotti C.J."/>
            <person name="Roe A.D."/>
            <person name="Sperling F.A.H."/>
            <person name="Levesque R.C."/>
            <person name="Cusson M."/>
        </authorList>
    </citation>
    <scope>NUCLEOTIDE SEQUENCE [LARGE SCALE GENOMIC DNA]</scope>
    <source>
        <strain evidence="1">Glfc:IPQL:Cfum</strain>
    </source>
</reference>
<name>A0ACC0K4M8_CHOFU</name>